<protein>
    <recommendedName>
        <fullName evidence="2">Fibronectin type-III domain-containing protein</fullName>
    </recommendedName>
</protein>
<dbReference type="SMART" id="SM00060">
    <property type="entry name" value="FN3"/>
    <property type="match status" value="42"/>
</dbReference>
<dbReference type="OrthoDB" id="9908419at2759"/>
<feature type="domain" description="Fibronectin type-III" evidence="2">
    <location>
        <begin position="180"/>
        <end position="266"/>
    </location>
</feature>
<dbReference type="EMBL" id="JAFJMO010000006">
    <property type="protein sequence ID" value="KAJ8274470.1"/>
    <property type="molecule type" value="Genomic_DNA"/>
</dbReference>
<feature type="domain" description="Fibronectin type-III" evidence="2">
    <location>
        <begin position="3318"/>
        <end position="3404"/>
    </location>
</feature>
<feature type="domain" description="Fibronectin type-III" evidence="2">
    <location>
        <begin position="2361"/>
        <end position="2447"/>
    </location>
</feature>
<feature type="domain" description="Fibronectin type-III" evidence="2">
    <location>
        <begin position="528"/>
        <end position="614"/>
    </location>
</feature>
<feature type="domain" description="Fibronectin type-III" evidence="2">
    <location>
        <begin position="1221"/>
        <end position="1307"/>
    </location>
</feature>
<feature type="domain" description="Fibronectin type-III" evidence="2">
    <location>
        <begin position="701"/>
        <end position="787"/>
    </location>
</feature>
<evidence type="ECO:0000313" key="4">
    <source>
        <dbReference type="Proteomes" id="UP001152803"/>
    </source>
</evidence>
<feature type="domain" description="Fibronectin type-III" evidence="2">
    <location>
        <begin position="354"/>
        <end position="440"/>
    </location>
</feature>
<feature type="domain" description="Fibronectin type-III" evidence="2">
    <location>
        <begin position="3143"/>
        <end position="3229"/>
    </location>
</feature>
<dbReference type="Pfam" id="PF09294">
    <property type="entry name" value="Interfer-bind"/>
    <property type="match status" value="1"/>
</dbReference>
<dbReference type="InterPro" id="IPR013783">
    <property type="entry name" value="Ig-like_fold"/>
</dbReference>
<dbReference type="Proteomes" id="UP001152803">
    <property type="component" value="Unassembled WGS sequence"/>
</dbReference>
<feature type="region of interest" description="Disordered" evidence="1">
    <location>
        <begin position="4349"/>
        <end position="4370"/>
    </location>
</feature>
<feature type="domain" description="Fibronectin type-III" evidence="2">
    <location>
        <begin position="4274"/>
        <end position="4370"/>
    </location>
</feature>
<keyword evidence="4" id="KW-1185">Reference proteome</keyword>
<gene>
    <name evidence="3" type="ORF">COCON_G00090950</name>
</gene>
<feature type="domain" description="Fibronectin type-III" evidence="2">
    <location>
        <begin position="615"/>
        <end position="700"/>
    </location>
</feature>
<feature type="domain" description="Fibronectin type-III" evidence="2">
    <location>
        <begin position="2882"/>
        <end position="2969"/>
    </location>
</feature>
<feature type="domain" description="Fibronectin type-III" evidence="2">
    <location>
        <begin position="1920"/>
        <end position="2006"/>
    </location>
</feature>
<dbReference type="PANTHER" id="PTHR47135">
    <property type="entry name" value="FIBRONECTIN TYPE III DOMAIN-CONTAINING PROTEIN 7"/>
    <property type="match status" value="1"/>
</dbReference>
<evidence type="ECO:0000313" key="3">
    <source>
        <dbReference type="EMBL" id="KAJ8274470.1"/>
    </source>
</evidence>
<dbReference type="InterPro" id="IPR015373">
    <property type="entry name" value="Interferon/interleukin_rcp_dom"/>
</dbReference>
<feature type="domain" description="Fibronectin type-III" evidence="2">
    <location>
        <begin position="3839"/>
        <end position="3925"/>
    </location>
</feature>
<name>A0A9Q1DKZ6_CONCO</name>
<reference evidence="3" key="1">
    <citation type="journal article" date="2023" name="Science">
        <title>Genome structures resolve the early diversification of teleost fishes.</title>
        <authorList>
            <person name="Parey E."/>
            <person name="Louis A."/>
            <person name="Montfort J."/>
            <person name="Bouchez O."/>
            <person name="Roques C."/>
            <person name="Iampietro C."/>
            <person name="Lluch J."/>
            <person name="Castinel A."/>
            <person name="Donnadieu C."/>
            <person name="Desvignes T."/>
            <person name="Floi Bucao C."/>
            <person name="Jouanno E."/>
            <person name="Wen M."/>
            <person name="Mejri S."/>
            <person name="Dirks R."/>
            <person name="Jansen H."/>
            <person name="Henkel C."/>
            <person name="Chen W.J."/>
            <person name="Zahm M."/>
            <person name="Cabau C."/>
            <person name="Klopp C."/>
            <person name="Thompson A.W."/>
            <person name="Robinson-Rechavi M."/>
            <person name="Braasch I."/>
            <person name="Lecointre G."/>
            <person name="Bobe J."/>
            <person name="Postlethwait J.H."/>
            <person name="Berthelot C."/>
            <person name="Roest Crollius H."/>
            <person name="Guiguen Y."/>
        </authorList>
    </citation>
    <scope>NUCLEOTIDE SEQUENCE</scope>
    <source>
        <strain evidence="3">Concon-B</strain>
    </source>
</reference>
<feature type="domain" description="Fibronectin type-III" evidence="2">
    <location>
        <begin position="788"/>
        <end position="874"/>
    </location>
</feature>
<feature type="compositionally biased region" description="Polar residues" evidence="1">
    <location>
        <begin position="4349"/>
        <end position="4367"/>
    </location>
</feature>
<dbReference type="Gene3D" id="2.60.40.10">
    <property type="entry name" value="Immunoglobulins"/>
    <property type="match status" value="33"/>
</dbReference>
<dbReference type="Pfam" id="PF00041">
    <property type="entry name" value="fn3"/>
    <property type="match status" value="4"/>
</dbReference>
<evidence type="ECO:0000259" key="2">
    <source>
        <dbReference type="PROSITE" id="PS50853"/>
    </source>
</evidence>
<feature type="domain" description="Fibronectin type-III" evidence="2">
    <location>
        <begin position="4187"/>
        <end position="4273"/>
    </location>
</feature>
<dbReference type="PANTHER" id="PTHR47135:SF3">
    <property type="entry name" value="FIBRONECTIN TYPE-III DOMAIN-CONTAINING PROTEIN"/>
    <property type="match status" value="1"/>
</dbReference>
<evidence type="ECO:0000256" key="1">
    <source>
        <dbReference type="SAM" id="MobiDB-lite"/>
    </source>
</evidence>
<feature type="domain" description="Fibronectin type-III" evidence="2">
    <location>
        <begin position="3926"/>
        <end position="4012"/>
    </location>
</feature>
<feature type="domain" description="Fibronectin type-III" evidence="2">
    <location>
        <begin position="1832"/>
        <end position="1919"/>
    </location>
</feature>
<feature type="domain" description="Fibronectin type-III" evidence="2">
    <location>
        <begin position="959"/>
        <end position="1047"/>
    </location>
</feature>
<dbReference type="InterPro" id="IPR003961">
    <property type="entry name" value="FN3_dom"/>
</dbReference>
<feature type="domain" description="Fibronectin type-III" evidence="2">
    <location>
        <begin position="2708"/>
        <end position="2794"/>
    </location>
</feature>
<feature type="domain" description="Fibronectin type-III" evidence="2">
    <location>
        <begin position="2274"/>
        <end position="2360"/>
    </location>
</feature>
<proteinExistence type="predicted"/>
<dbReference type="PROSITE" id="PS50853">
    <property type="entry name" value="FN3"/>
    <property type="match status" value="29"/>
</dbReference>
<feature type="domain" description="Fibronectin type-III" evidence="2">
    <location>
        <begin position="2094"/>
        <end position="2186"/>
    </location>
</feature>
<feature type="domain" description="Fibronectin type-III" evidence="2">
    <location>
        <begin position="3"/>
        <end position="93"/>
    </location>
</feature>
<feature type="domain" description="Fibronectin type-III" evidence="2">
    <location>
        <begin position="4466"/>
        <end position="4558"/>
    </location>
</feature>
<accession>A0A9Q1DKZ6</accession>
<dbReference type="CDD" id="cd00063">
    <property type="entry name" value="FN3"/>
    <property type="match status" value="11"/>
</dbReference>
<feature type="domain" description="Fibronectin type-III" evidence="2">
    <location>
        <begin position="3666"/>
        <end position="3751"/>
    </location>
</feature>
<dbReference type="SUPFAM" id="SSF49265">
    <property type="entry name" value="Fibronectin type III"/>
    <property type="match status" value="33"/>
</dbReference>
<organism evidence="3 4">
    <name type="scientific">Conger conger</name>
    <name type="common">Conger eel</name>
    <name type="synonym">Muraena conger</name>
    <dbReference type="NCBI Taxonomy" id="82655"/>
    <lineage>
        <taxon>Eukaryota</taxon>
        <taxon>Metazoa</taxon>
        <taxon>Chordata</taxon>
        <taxon>Craniata</taxon>
        <taxon>Vertebrata</taxon>
        <taxon>Euteleostomi</taxon>
        <taxon>Actinopterygii</taxon>
        <taxon>Neopterygii</taxon>
        <taxon>Teleostei</taxon>
        <taxon>Anguilliformes</taxon>
        <taxon>Congridae</taxon>
        <taxon>Conger</taxon>
    </lineage>
</organism>
<feature type="domain" description="Fibronectin type-III" evidence="2">
    <location>
        <begin position="1658"/>
        <end position="1744"/>
    </location>
</feature>
<feature type="domain" description="Fibronectin type-III" evidence="2">
    <location>
        <begin position="2448"/>
        <end position="2534"/>
    </location>
</feature>
<feature type="domain" description="Fibronectin type-III" evidence="2">
    <location>
        <begin position="4097"/>
        <end position="4186"/>
    </location>
</feature>
<feature type="domain" description="Fibronectin type-III" evidence="2">
    <location>
        <begin position="1395"/>
        <end position="1482"/>
    </location>
</feature>
<comment type="caution">
    <text evidence="3">The sequence shown here is derived from an EMBL/GenBank/DDBJ whole genome shotgun (WGS) entry which is preliminary data.</text>
</comment>
<feature type="domain" description="Fibronectin type-III" evidence="2">
    <location>
        <begin position="3752"/>
        <end position="3838"/>
    </location>
</feature>
<sequence length="4560" mass="479598">MQPPGNVSVAHTGRSTARVTWESVDKVLLYDVTVFDTDSPNNAPFKTNTSLTYKNIQNLQPCSTYRIGVSSFNAFLVPGEPTNAVYTTKTIGAVTAINVDYSCSGGMVTVSWDSVFGAESYNATATDGTGTTLYCTTQSTSCQITRVACGELYLVRVTAIADDCETSSNITADFQTVPCPPTGLDVYRECASNVIIFGWNATDNTRYYVAKARANNGEVTECRTTDTSCFFTNTGCGRSYEFTVYSVNTLCDSAASPPTHISTAPCDPTNVKTRADCNSDMLTTTWDQADGAQSYLVDVRGNRGDRYNCSTSTQSCDIRGVRCGESLSVWVTALDEECISGRALGHPAETVPCAPENVTAIRDCGPDTAYIDWVASAGAVFYIATAAHADGTVRSCTSMDTQCQIQGLRCGQTYNGSVIATNLRCNSSESARVTLETAPCPPDHVEAILNCSGNQAQIVWQNHLNIGSYTAIMQDPSGSMLICDTALDSCVVTDLKCGVLYAVSVQHHDGTCNSLNSAPIWMDSVPCGPENVTTNVNCGTGELTVDWDVSVPGLNYTTTVSTRDGETTVCNSTDMSCSISSLDCGRSYTVTVLSVNGSCLSMPSRDVVIQEAPCVPTNVTTERSCADSAVARWEASRGAQHYTAIAVSDSGHRTECSTNDTACDLSGLLCGEVYTVGVVAVNDNCTSPQSQTVQLQIVSCAPSGLNGWVDCTSNTASISWSPSPNALSYSVTAMAADRHTHTCNARSTSCPVTGLHCGQEYAFTVTASDSVCESPASAPLMLQTAPCAPMNVSKHLYCDNNVLAVSWDSAAVPLNYTAMIRASGGSMHSCSSTDTSCRITDLLCGQWYNLTVTASNHNCTGPESAAQSVQTGPCAPLNVRGDQQCGTDTLLASWDSSTGASSYMATVTGPDGYSETCDTANLTCSFGGLRCAQRYNISVVACDSTCNSTAGPAVSLVTAPCDPENVATRLHCSSDEVTVSWDASAGATGYTVVAQGRGGPKTCQTTGSSCQLSQLACGDMYNITVLAEDGTCNSTWMTSTALQTAPCPPQITRSSLDCHTNVASLAWTTGSNVTEVVVNATSTLGHEAWCSSANATCQLTGLQCGQTYTAVATARGDQCGSGPSSGVDIITVPCAPAVVTPSYDCSTNMATISWDDSLGRETFQTTMEGGDHTYSCSTAQTSCSFSNLQCGHVYNVSVCAQAAHCNSSLSFAYGLNTAPCAPQNVSASLVCANSTALVTWDGSEGAVAYNATAMGRSGDVRSCRTIDTSCHLQGMQCGQTYDITVTAYSETCGGLQSSAFIFTAGPCPPNIVGVTLECDGNIAQVSWDPLQQAESYLATATAADGHTHTCDSNFTSCSFDDLHCGEAYSVTVAAMERGCLSEPSADLVLGSAICPPTNLEGVTSCDTNTFSLSWNASLGVGVSYTLYSWKWGGANTTYPVRGTSYSFPGLQCGEHYTFWVAAQDATCESSLSEPLEMNTAPCPPTIQAARVDCGSNRGTISWQPTMGAVGVSYMVEAVGHHGHRGTCTSNSTSCWVKLDCGHRYSATLTSFTNDCNSTQNSTIEFDSAPCLPEDVMANLDCNTNELAVQWRESPGSDSYTALAIGSDGYRASCNSSSTSCSILDLRCGETYNITVTTSSVNCSVIQGSDYQVQSAPCPPQTPVVTLNCSSNEAEVSWAGNGMGQMYSVSAVDRRGVTHTYNSSDDSCTFSNLSCGQTYTFSVMGLTNQCRSDVSPPQDVLTAPCAPTHVTTTYYCDTNIALVSWDSAQGATMYTVRAEGNRGHSTSCNNTDTLCTLNDLRCGQDYSIIIVAMHDSCATFASEPVNISTGPCPHSQMQSSLDCSSNSVLISWTPGNGTLLYNVSAEALNTGDYVSCTSSGSSCNVSALNCGQRYRVSIVGTGINCSSNPGTWIAVNTAPCVPTRLDVRSSCDSDTATVSWAAAAGAVKYVVTAEASDGHRRTCNSSGLSCDIAGLECGWEYAVWVTGMDDDCNGADSEIYTLRTAPCVPQALDTNLECEAGNLSVAWQTSRGALHYRVVAEGSAGDVVTCNTANATCNFPGLPCGQKYNVTVTACDDKCNSSGSLAGVVSTAPCPPTAIAATADCSNQGNLTIKITFKIIIVISIEMTFNATAVDHLGRSHKCSTTNSSCDIHSLQCGTEYNVTVTSCADGCSGPPSEVYTIRTAPCVPHLAEVEMDCLSESASVMWAEAAGASHYSVMAADGAGGVQHCGSSGTSCRVTGLNCGQLYTFSLTACDGHCNISQSNTLPSETAPCPPQNIQANVSCSNNTASISWAPSEGAVRYSAELHGMDGHTCSCTSEDSACEVTDLPCAGTYTVTVVAMGRTCNSSASMSSSIKTAPCMPQNLMSSTSCADSVVTMTWNTSEGGALYSVEATGSDGHAATCTSAGGSCDLTGLHCGQSYTVNMTAEDSTCSSAPTQPVTFSTVPCTPGNVLTEVDCGSNTMTVSWLESDGAEHYTVTLEDSNGLSTNCKSVGSRCNVTALRCGETFRVTVEASDSLCTSPASPVSRTSTAPCLPSNIEADMDCLDQSAILSWHNSAGALSYTAVAQTRSGEDVTCDTNNTNCVMRGLACGEQYSVAVRAEGETCNSTAEMASQLITEPCVPQNLYIHYTLSIGQLSWDDTKGATSYTADAITNQGLTITCNTTDTNCVMRGMVCGQVYNITVTAHNEACNDTVTSDTFHFSTEPCPPENVQARIQCESGDGLVSWEQSEVAVGYMAILEGRNGGWTSCSTATTSCSATGLDCGTVYQVYVRAIGQVYNSSDSDSIILTSTPCVSDNVDAKVDCEAEMAMLSWDFGEGAESYTATVVGIGGHQASCTTPDNHCNVTVLSCGETYNLTLTSTNQECQITTPTGVTFQTRPCTPLNVAVDLQCGSRTAVLTWTQQEGVELYTACAVTSAGVHAEDCNSTGDTCLFSNLTCGETYTFTVTAQTGMCHSEVSDSVSAVTEPCRPEHVIAQGICSPGELELDWDEAEGALAYTVSAVGDLGYIKAFNTTENTLEEELLCGQTYTISVVSQDDHCESPQSNPIEFRTAPCKPQYLQTYIDCLATQGSVNWAASDGAESYMAVAVGQDRHTHMCTTNGTECSWHDLHCGDVYTVHVLAQRSICSSPISNVTTIHTAPCVPQNLVPTFDCDLKVVSLTWNASAGADLYIVVAESADGSRMELSTNTTEAHFSEVTCGQTYSLTVAAKGQGCRSEPSAPVLIETDPCAPTAVSSEVDCISNINVVRWAVSNGSSFYTATVRAADGETQTCMSLDSQCSIASLTCGQTYTVSVTASNQNCSSTPSFASASLITVPCAPSDLAVDLDCADNTAAVSWNGSQGALSYRVTAHSSSGVNSSCESAEPPCTLANLTCGAAYTVHVVAMGATCASLPGVFVEFQTVPCTPEICMARLDCSNNSALLEWYSADGATSYTAVAESNSSHVVGCSSDHNNCEIADMECGEVYTVTMVASDSQCNSSQSSSWEIVSVPCAPRNAVSQLDCSMNSARVEWEGSVGAESYMVRAVGMEGHVAQCNTTGLACELVDLMCGCTYDISVVGLNEHCNISESATTQLQTVPCSPQEVETRVDCDTGATMVSWASCYGATSYTAVAQGNGGYASYCNTSDTFCQFTDLLCGMTYSFTVIASNDDCSSTDSSPVRQDTKLCEPQNVSAEMDCSSNTGLVMWEQGEGVASYCVQAMGPDNHQAQCNTTSTSCQLPDLHCGQRYNLTVTALNELCDNSNSFLTLQSGPCQPRNVQTSLQCNSSTASVTWVRGSGATSYTVEGKATDGHRASCNTSATRCNLERLRCGQTYNVSVTSQDDSCDSAESAMSSVRTAPCPPENVEARLSCDSGTLVVTWESSADADSFHVVAEREDGADLSFDTSSPQCIMSNLPCGHNYSVTVTAVRGGCYGDPSQAVHVSSVPCVPQEVTGNLDCVTNTVWLMWLPSPGAQSYSVLAHGTGGYNSSCFSTEPTCNVPDLRCGVLYIFNVTASNGHCQSQANTTFEIKTAPCVLSTIDAVIDCQSNTIQVSWEMMEGSPQYVATAEGDDRSILSCNSTMSSCDLLGAQCGTHYTIIVATSSDKCSSLRSPPLKISTAPCTVEDVVPLADCECQGVVVSWAPSMVAKSYQLTAMGRDGDLRECNTTDTNCTLEELQCGMPYGLTVTASTENCTGPVSMEVTFNSVPCMPDSLSVEAECGNGSAVLSWAESEGAVEYFACAQGENGDMLYCDSTDTSCTIEGLECGAMYNFSVQASDGVCNGSFSQPQLEGAVPCPPDLVQVQFLPMREDSQVMRVSWSQVDCENVTYQVEATGNLEGDAQEGFEVSSYWTGRTSFEFLLPCSSSYSVTVRSRNPAGNSEPSEASTGTTAPCPPLDVTFSEVNASTVLSWNASVFATQYTVYERSSAARSEICKTAQLYCTLGSVNRSAIEITASNSAGESNPTTDIQDPALNRKRRDLSDIEDTEGPTTPPVLATALSESSLRVNWTSVPGATFYILMIKEQHKSGPLSPMVRTVTGEEFTVTDLKTNTEYCVVVTAKTSLNHIISSSEPICTFTLGQING</sequence>
<dbReference type="InterPro" id="IPR036116">
    <property type="entry name" value="FN3_sf"/>
</dbReference>